<dbReference type="AlphaFoldDB" id="A0A0F9RVM6"/>
<organism evidence="1">
    <name type="scientific">marine sediment metagenome</name>
    <dbReference type="NCBI Taxonomy" id="412755"/>
    <lineage>
        <taxon>unclassified sequences</taxon>
        <taxon>metagenomes</taxon>
        <taxon>ecological metagenomes</taxon>
    </lineage>
</organism>
<comment type="caution">
    <text evidence="1">The sequence shown here is derived from an EMBL/GenBank/DDBJ whole genome shotgun (WGS) entry which is preliminary data.</text>
</comment>
<evidence type="ECO:0000313" key="1">
    <source>
        <dbReference type="EMBL" id="KKN60510.1"/>
    </source>
</evidence>
<sequence length="133" mass="15251">MPKKNISFEELLGITKDPMIKVAIKRLRPPREVETSVVEAKDGNQLSATISHVDTDSKTSEMELDFSYLTNNSSFQRAITEFFKKFAVGFEKIKVRGTKKQIQDSFSQNKRALLLELKEVLKKRNDNNSLEIN</sequence>
<dbReference type="EMBL" id="LAZR01000694">
    <property type="protein sequence ID" value="KKN60510.1"/>
    <property type="molecule type" value="Genomic_DNA"/>
</dbReference>
<proteinExistence type="predicted"/>
<name>A0A0F9RVM6_9ZZZZ</name>
<reference evidence="1" key="1">
    <citation type="journal article" date="2015" name="Nature">
        <title>Complex archaea that bridge the gap between prokaryotes and eukaryotes.</title>
        <authorList>
            <person name="Spang A."/>
            <person name="Saw J.H."/>
            <person name="Jorgensen S.L."/>
            <person name="Zaremba-Niedzwiedzka K."/>
            <person name="Martijn J."/>
            <person name="Lind A.E."/>
            <person name="van Eijk R."/>
            <person name="Schleper C."/>
            <person name="Guy L."/>
            <person name="Ettema T.J."/>
        </authorList>
    </citation>
    <scope>NUCLEOTIDE SEQUENCE</scope>
</reference>
<protein>
    <submittedName>
        <fullName evidence="1">Uncharacterized protein</fullName>
    </submittedName>
</protein>
<gene>
    <name evidence="1" type="ORF">LCGC14_0531560</name>
</gene>
<accession>A0A0F9RVM6</accession>